<evidence type="ECO:0000256" key="2">
    <source>
        <dbReference type="SAM" id="Phobius"/>
    </source>
</evidence>
<evidence type="ECO:0000313" key="3">
    <source>
        <dbReference type="EMBL" id="WCR10584.1"/>
    </source>
</evidence>
<feature type="transmembrane region" description="Helical" evidence="2">
    <location>
        <begin position="21"/>
        <end position="42"/>
    </location>
</feature>
<evidence type="ECO:0000256" key="1">
    <source>
        <dbReference type="SAM" id="MobiDB-lite"/>
    </source>
</evidence>
<name>A0ABY7SUN4_9RHOB</name>
<feature type="transmembrane region" description="Helical" evidence="2">
    <location>
        <begin position="54"/>
        <end position="81"/>
    </location>
</feature>
<keyword evidence="2" id="KW-0472">Membrane</keyword>
<accession>A0ABY7SUN4</accession>
<keyword evidence="4" id="KW-1185">Reference proteome</keyword>
<organism evidence="3 4">
    <name type="scientific">Paracoccus stylophorae</name>
    <dbReference type="NCBI Taxonomy" id="659350"/>
    <lineage>
        <taxon>Bacteria</taxon>
        <taxon>Pseudomonadati</taxon>
        <taxon>Pseudomonadota</taxon>
        <taxon>Alphaproteobacteria</taxon>
        <taxon>Rhodobacterales</taxon>
        <taxon>Paracoccaceae</taxon>
        <taxon>Paracoccus</taxon>
    </lineage>
</organism>
<sequence>MTKRATKDEGAMRADLMEWTQRLVAAVFLVGLVALIAAVVRLATQSDVVPPLPIYAGVLGLVTLLLLAGACMALISIAISARKGAEALRRLAAQGASVDRLPATPVPFSSTRLRQVAQAQPEPAPPASPPPNPLPHPPDPAPGRPQSGRRTLRRAPPLQNGHTASSLSPIAVRSASGRLRSCR</sequence>
<dbReference type="Proteomes" id="UP001218412">
    <property type="component" value="Chromosome"/>
</dbReference>
<dbReference type="EMBL" id="CP067134">
    <property type="protein sequence ID" value="WCR10584.1"/>
    <property type="molecule type" value="Genomic_DNA"/>
</dbReference>
<evidence type="ECO:0000313" key="4">
    <source>
        <dbReference type="Proteomes" id="UP001218412"/>
    </source>
</evidence>
<dbReference type="RefSeq" id="WP_272858645.1">
    <property type="nucleotide sequence ID" value="NZ_CP067134.1"/>
</dbReference>
<reference evidence="3 4" key="1">
    <citation type="submission" date="2021-01" db="EMBL/GenBank/DDBJ databases">
        <title>Biogeographic distribution of Paracoccus.</title>
        <authorList>
            <person name="Hollensteiner J."/>
            <person name="Leineberger J."/>
            <person name="Brinkhoff T."/>
            <person name="Daniel R."/>
        </authorList>
    </citation>
    <scope>NUCLEOTIDE SEQUENCE [LARGE SCALE GENOMIC DNA]</scope>
    <source>
        <strain evidence="3 4">LMG25392</strain>
    </source>
</reference>
<protein>
    <submittedName>
        <fullName evidence="3">Uncharacterized protein</fullName>
    </submittedName>
</protein>
<keyword evidence="2" id="KW-1133">Transmembrane helix</keyword>
<keyword evidence="2" id="KW-0812">Transmembrane</keyword>
<proteinExistence type="predicted"/>
<gene>
    <name evidence="3" type="ORF">JHW45_16300</name>
</gene>
<feature type="compositionally biased region" description="Pro residues" evidence="1">
    <location>
        <begin position="122"/>
        <end position="143"/>
    </location>
</feature>
<feature type="region of interest" description="Disordered" evidence="1">
    <location>
        <begin position="113"/>
        <end position="183"/>
    </location>
</feature>